<dbReference type="RefSeq" id="WP_144248085.1">
    <property type="nucleotide sequence ID" value="NZ_VLPK01000001.1"/>
</dbReference>
<proteinExistence type="predicted"/>
<gene>
    <name evidence="1" type="ORF">FO440_10205</name>
</gene>
<organism evidence="1 2">
    <name type="scientific">Mucilaginibacter corticis</name>
    <dbReference type="NCBI Taxonomy" id="2597670"/>
    <lineage>
        <taxon>Bacteria</taxon>
        <taxon>Pseudomonadati</taxon>
        <taxon>Bacteroidota</taxon>
        <taxon>Sphingobacteriia</taxon>
        <taxon>Sphingobacteriales</taxon>
        <taxon>Sphingobacteriaceae</taxon>
        <taxon>Mucilaginibacter</taxon>
    </lineage>
</organism>
<name>A0A556MX59_9SPHI</name>
<dbReference type="EMBL" id="VLPK01000001">
    <property type="protein sequence ID" value="TSJ44524.1"/>
    <property type="molecule type" value="Genomic_DNA"/>
</dbReference>
<accession>A0A556MX59</accession>
<dbReference type="AlphaFoldDB" id="A0A556MX59"/>
<evidence type="ECO:0000313" key="2">
    <source>
        <dbReference type="Proteomes" id="UP000318733"/>
    </source>
</evidence>
<reference evidence="1 2" key="1">
    <citation type="submission" date="2019-07" db="EMBL/GenBank/DDBJ databases">
        <authorList>
            <person name="Huq M.A."/>
        </authorList>
    </citation>
    <scope>NUCLEOTIDE SEQUENCE [LARGE SCALE GENOMIC DNA]</scope>
    <source>
        <strain evidence="1 2">MAH-19</strain>
    </source>
</reference>
<protein>
    <submittedName>
        <fullName evidence="1">Uncharacterized protein</fullName>
    </submittedName>
</protein>
<evidence type="ECO:0000313" key="1">
    <source>
        <dbReference type="EMBL" id="TSJ44524.1"/>
    </source>
</evidence>
<comment type="caution">
    <text evidence="1">The sequence shown here is derived from an EMBL/GenBank/DDBJ whole genome shotgun (WGS) entry which is preliminary data.</text>
</comment>
<keyword evidence="2" id="KW-1185">Reference proteome</keyword>
<dbReference type="Proteomes" id="UP000318733">
    <property type="component" value="Unassembled WGS sequence"/>
</dbReference>
<sequence>MRILFILNNFWETDTIRNALADLAEKDSIYFVDSYFEAETFINKRIVDKQEPLDLIISQNKIGGEIALDFLNKLSAEPTRIYQIATLI</sequence>